<feature type="signal peptide" evidence="2">
    <location>
        <begin position="1"/>
        <end position="16"/>
    </location>
</feature>
<keyword evidence="2" id="KW-0732">Signal</keyword>
<evidence type="ECO:0000313" key="4">
    <source>
        <dbReference type="Proteomes" id="UP001165090"/>
    </source>
</evidence>
<gene>
    <name evidence="3" type="ORF">VaNZ11_012622</name>
</gene>
<evidence type="ECO:0000313" key="3">
    <source>
        <dbReference type="EMBL" id="GLI68267.1"/>
    </source>
</evidence>
<feature type="compositionally biased region" description="Acidic residues" evidence="1">
    <location>
        <begin position="59"/>
        <end position="80"/>
    </location>
</feature>
<name>A0ABQ5SEB4_9CHLO</name>
<feature type="non-terminal residue" evidence="3">
    <location>
        <position position="109"/>
    </location>
</feature>
<feature type="region of interest" description="Disordered" evidence="1">
    <location>
        <begin position="54"/>
        <end position="92"/>
    </location>
</feature>
<evidence type="ECO:0000256" key="2">
    <source>
        <dbReference type="SAM" id="SignalP"/>
    </source>
</evidence>
<feature type="non-terminal residue" evidence="3">
    <location>
        <position position="1"/>
    </location>
</feature>
<sequence length="109" mass="11059">VPWAAVGAARAGLAAAAGWVTRALAAAEALVDVALPVLSRPQERNVGAEEVDTALLGDGESDCGDVEGDQQEGQEEEDGADVNQGDGCGDILGPEAQVIITACWTTVKE</sequence>
<comment type="caution">
    <text evidence="3">The sequence shown here is derived from an EMBL/GenBank/DDBJ whole genome shotgun (WGS) entry which is preliminary data.</text>
</comment>
<accession>A0ABQ5SEB4</accession>
<organism evidence="3 4">
    <name type="scientific">Volvox africanus</name>
    <dbReference type="NCBI Taxonomy" id="51714"/>
    <lineage>
        <taxon>Eukaryota</taxon>
        <taxon>Viridiplantae</taxon>
        <taxon>Chlorophyta</taxon>
        <taxon>core chlorophytes</taxon>
        <taxon>Chlorophyceae</taxon>
        <taxon>CS clade</taxon>
        <taxon>Chlamydomonadales</taxon>
        <taxon>Volvocaceae</taxon>
        <taxon>Volvox</taxon>
    </lineage>
</organism>
<feature type="chain" id="PRO_5046141885" evidence="2">
    <location>
        <begin position="17"/>
        <end position="109"/>
    </location>
</feature>
<dbReference type="EMBL" id="BSDZ01000079">
    <property type="protein sequence ID" value="GLI68267.1"/>
    <property type="molecule type" value="Genomic_DNA"/>
</dbReference>
<evidence type="ECO:0000256" key="1">
    <source>
        <dbReference type="SAM" id="MobiDB-lite"/>
    </source>
</evidence>
<proteinExistence type="predicted"/>
<keyword evidence="4" id="KW-1185">Reference proteome</keyword>
<reference evidence="3 4" key="1">
    <citation type="journal article" date="2023" name="IScience">
        <title>Expanded male sex-determining region conserved during the evolution of homothallism in the green alga Volvox.</title>
        <authorList>
            <person name="Yamamoto K."/>
            <person name="Matsuzaki R."/>
            <person name="Mahakham W."/>
            <person name="Heman W."/>
            <person name="Sekimoto H."/>
            <person name="Kawachi M."/>
            <person name="Minakuchi Y."/>
            <person name="Toyoda A."/>
            <person name="Nozaki H."/>
        </authorList>
    </citation>
    <scope>NUCLEOTIDE SEQUENCE [LARGE SCALE GENOMIC DNA]</scope>
    <source>
        <strain evidence="3 4">NIES-4468</strain>
    </source>
</reference>
<dbReference type="Proteomes" id="UP001165090">
    <property type="component" value="Unassembled WGS sequence"/>
</dbReference>
<protein>
    <submittedName>
        <fullName evidence="3">Uncharacterized protein</fullName>
    </submittedName>
</protein>